<evidence type="ECO:0000313" key="2">
    <source>
        <dbReference type="EMBL" id="KAK1687723.1"/>
    </source>
</evidence>
<evidence type="ECO:0000313" key="3">
    <source>
        <dbReference type="Proteomes" id="UP001224890"/>
    </source>
</evidence>
<dbReference type="AlphaFoldDB" id="A0AAJ0AP01"/>
<keyword evidence="1" id="KW-0732">Signal</keyword>
<comment type="caution">
    <text evidence="2">The sequence shown here is derived from an EMBL/GenBank/DDBJ whole genome shotgun (WGS) entry which is preliminary data.</text>
</comment>
<feature type="chain" id="PRO_5042573486" description="Transposase" evidence="1">
    <location>
        <begin position="24"/>
        <end position="112"/>
    </location>
</feature>
<name>A0AAJ0AP01_9PEZI</name>
<sequence>MFYSLSSLEFICLLTLLYPRGLAKLSHHGNVSSNHVRAMVWQYGVRHVQTRRPPLRVIKFTGWQRYSAVLNILTVMHISPTWIEDLSMQVIRRAYLQSHGESVRSIRHAFQG</sequence>
<protein>
    <recommendedName>
        <fullName evidence="4">Transposase</fullName>
    </recommendedName>
</protein>
<reference evidence="2" key="1">
    <citation type="submission" date="2021-06" db="EMBL/GenBank/DDBJ databases">
        <title>Comparative genomics, transcriptomics and evolutionary studies reveal genomic signatures of adaptation to plant cell wall in hemibiotrophic fungi.</title>
        <authorList>
            <consortium name="DOE Joint Genome Institute"/>
            <person name="Baroncelli R."/>
            <person name="Diaz J.F."/>
            <person name="Benocci T."/>
            <person name="Peng M."/>
            <person name="Battaglia E."/>
            <person name="Haridas S."/>
            <person name="Andreopoulos W."/>
            <person name="Labutti K."/>
            <person name="Pangilinan J."/>
            <person name="Floch G.L."/>
            <person name="Makela M.R."/>
            <person name="Henrissat B."/>
            <person name="Grigoriev I.V."/>
            <person name="Crouch J.A."/>
            <person name="De Vries R.P."/>
            <person name="Sukno S.A."/>
            <person name="Thon M.R."/>
        </authorList>
    </citation>
    <scope>NUCLEOTIDE SEQUENCE</scope>
    <source>
        <strain evidence="2">CBS 193.32</strain>
    </source>
</reference>
<dbReference type="RefSeq" id="XP_060431418.1">
    <property type="nucleotide sequence ID" value="XM_060574536.1"/>
</dbReference>
<gene>
    <name evidence="2" type="ORF">BDP55DRAFT_659245</name>
</gene>
<proteinExistence type="predicted"/>
<keyword evidence="3" id="KW-1185">Reference proteome</keyword>
<organism evidence="2 3">
    <name type="scientific">Colletotrichum godetiae</name>
    <dbReference type="NCBI Taxonomy" id="1209918"/>
    <lineage>
        <taxon>Eukaryota</taxon>
        <taxon>Fungi</taxon>
        <taxon>Dikarya</taxon>
        <taxon>Ascomycota</taxon>
        <taxon>Pezizomycotina</taxon>
        <taxon>Sordariomycetes</taxon>
        <taxon>Hypocreomycetidae</taxon>
        <taxon>Glomerellales</taxon>
        <taxon>Glomerellaceae</taxon>
        <taxon>Colletotrichum</taxon>
        <taxon>Colletotrichum acutatum species complex</taxon>
    </lineage>
</organism>
<dbReference type="GeneID" id="85459062"/>
<dbReference type="Proteomes" id="UP001224890">
    <property type="component" value="Unassembled WGS sequence"/>
</dbReference>
<evidence type="ECO:0000256" key="1">
    <source>
        <dbReference type="SAM" id="SignalP"/>
    </source>
</evidence>
<feature type="signal peptide" evidence="1">
    <location>
        <begin position="1"/>
        <end position="23"/>
    </location>
</feature>
<dbReference type="EMBL" id="JAHMHR010000014">
    <property type="protein sequence ID" value="KAK1687723.1"/>
    <property type="molecule type" value="Genomic_DNA"/>
</dbReference>
<accession>A0AAJ0AP01</accession>
<evidence type="ECO:0008006" key="4">
    <source>
        <dbReference type="Google" id="ProtNLM"/>
    </source>
</evidence>